<reference evidence="1 2" key="1">
    <citation type="submission" date="2023-12" db="EMBL/GenBank/DDBJ databases">
        <title>Baltic Sea Cyanobacteria.</title>
        <authorList>
            <person name="Delbaje E."/>
            <person name="Fewer D.P."/>
            <person name="Shishido T.K."/>
        </authorList>
    </citation>
    <scope>NUCLEOTIDE SEQUENCE [LARGE SCALE GENOMIC DNA]</scope>
    <source>
        <strain evidence="1 2">CCNP 1315</strain>
    </source>
</reference>
<proteinExistence type="predicted"/>
<comment type="caution">
    <text evidence="1">The sequence shown here is derived from an EMBL/GenBank/DDBJ whole genome shotgun (WGS) entry which is preliminary data.</text>
</comment>
<dbReference type="Gene3D" id="6.10.140.1840">
    <property type="match status" value="1"/>
</dbReference>
<name>A0ABU5U1J9_9CYAN</name>
<dbReference type="RefSeq" id="WP_323217598.1">
    <property type="nucleotide sequence ID" value="NZ_JAYGHT010000129.1"/>
</dbReference>
<dbReference type="EMBL" id="JAYGHT010000129">
    <property type="protein sequence ID" value="MEA5521063.1"/>
    <property type="molecule type" value="Genomic_DNA"/>
</dbReference>
<dbReference type="Pfam" id="PF18032">
    <property type="entry name" value="FRP"/>
    <property type="match status" value="1"/>
</dbReference>
<evidence type="ECO:0000313" key="1">
    <source>
        <dbReference type="EMBL" id="MEA5521063.1"/>
    </source>
</evidence>
<organism evidence="1 2">
    <name type="scientific">Limnoraphis robusta CCNP1315</name>
    <dbReference type="NCBI Taxonomy" id="3110306"/>
    <lineage>
        <taxon>Bacteria</taxon>
        <taxon>Bacillati</taxon>
        <taxon>Cyanobacteriota</taxon>
        <taxon>Cyanophyceae</taxon>
        <taxon>Oscillatoriophycideae</taxon>
        <taxon>Oscillatoriales</taxon>
        <taxon>Sirenicapillariaceae</taxon>
        <taxon>Limnoraphis</taxon>
    </lineage>
</organism>
<protein>
    <recommendedName>
        <fullName evidence="3">Fluorescence recovery protein</fullName>
    </recommendedName>
</protein>
<dbReference type="InterPro" id="IPR041601">
    <property type="entry name" value="FRP"/>
</dbReference>
<evidence type="ECO:0008006" key="3">
    <source>
        <dbReference type="Google" id="ProtNLM"/>
    </source>
</evidence>
<keyword evidence="2" id="KW-1185">Reference proteome</keyword>
<sequence length="117" mass="13534">MIADILGLIIPVSDIQWSTAEKEIAREAFEKAYQREITALIKVVREQASEITQLDEIWLLHDFLSARRHDIDGKYDHRDSLLIFSFAQLVKEGWLHLDELKGLDAEKISKVSVLTRM</sequence>
<evidence type="ECO:0000313" key="2">
    <source>
        <dbReference type="Proteomes" id="UP001301728"/>
    </source>
</evidence>
<dbReference type="InterPro" id="IPR053747">
    <property type="entry name" value="Fluoresc_Recovery_Reg"/>
</dbReference>
<dbReference type="Proteomes" id="UP001301728">
    <property type="component" value="Unassembled WGS sequence"/>
</dbReference>
<gene>
    <name evidence="1" type="ORF">VB854_19160</name>
</gene>
<accession>A0ABU5U1J9</accession>